<dbReference type="Proteomes" id="UP000654918">
    <property type="component" value="Unassembled WGS sequence"/>
</dbReference>
<keyword evidence="2" id="KW-1185">Reference proteome</keyword>
<comment type="caution">
    <text evidence="1">The sequence shown here is derived from an EMBL/GenBank/DDBJ whole genome shotgun (WGS) entry which is preliminary data.</text>
</comment>
<evidence type="ECO:0000313" key="2">
    <source>
        <dbReference type="Proteomes" id="UP000654918"/>
    </source>
</evidence>
<sequence>MSPERQILQRHIEDTIDRLHGHALQINRAGAGHRRERVKLYPQKPEPGHAYKAYETLARLKAKDQFPKAEDELVSRMVSFARRRTRFDYLKEHQKKRAVESHHVFQDFEPYFCLFKDCDDPFGVPNTFDGLLGHMQTHVEERFHLDMPDGKHREFTEQEFEDYLTQRNDISPGDLQTLKESARHKGIFLFKECPFCGGYPDDVEKSCKDPNTAEAQIKLRQHIKRHLQDIALFLPPYREDVFQEDENSDSSNFSRWTAGFRNAEHLDENLTVCGNDDCDCKDLTKNSQDLPETMSFLDTLKDAEVSYQNSELAEPWEALFPKSSRYSKSDLTEKDCLDD</sequence>
<gene>
    <name evidence="1" type="ORF">CPLU01_15508</name>
</gene>
<reference evidence="1" key="1">
    <citation type="journal article" date="2020" name="Phytopathology">
        <title>Genome Sequence Resources of Colletotrichum truncatum, C. plurivorum, C. musicola, and C. sojae: Four Species Pathogenic to Soybean (Glycine max).</title>
        <authorList>
            <person name="Rogerio F."/>
            <person name="Boufleur T.R."/>
            <person name="Ciampi-Guillardi M."/>
            <person name="Sukno S.A."/>
            <person name="Thon M.R."/>
            <person name="Massola Junior N.S."/>
            <person name="Baroncelli R."/>
        </authorList>
    </citation>
    <scope>NUCLEOTIDE SEQUENCE</scope>
    <source>
        <strain evidence="1">LFN00145</strain>
    </source>
</reference>
<proteinExistence type="predicted"/>
<dbReference type="AlphaFoldDB" id="A0A8H6JAB7"/>
<protein>
    <recommendedName>
        <fullName evidence="3">C2H2-type domain-containing protein</fullName>
    </recommendedName>
</protein>
<accession>A0A8H6JAB7</accession>
<organism evidence="1 2">
    <name type="scientific">Colletotrichum plurivorum</name>
    <dbReference type="NCBI Taxonomy" id="2175906"/>
    <lineage>
        <taxon>Eukaryota</taxon>
        <taxon>Fungi</taxon>
        <taxon>Dikarya</taxon>
        <taxon>Ascomycota</taxon>
        <taxon>Pezizomycotina</taxon>
        <taxon>Sordariomycetes</taxon>
        <taxon>Hypocreomycetidae</taxon>
        <taxon>Glomerellales</taxon>
        <taxon>Glomerellaceae</taxon>
        <taxon>Colletotrichum</taxon>
        <taxon>Colletotrichum orchidearum species complex</taxon>
    </lineage>
</organism>
<evidence type="ECO:0000313" key="1">
    <source>
        <dbReference type="EMBL" id="KAF6809397.1"/>
    </source>
</evidence>
<name>A0A8H6JAB7_9PEZI</name>
<dbReference type="EMBL" id="WIGO01000536">
    <property type="protein sequence ID" value="KAF6809397.1"/>
    <property type="molecule type" value="Genomic_DNA"/>
</dbReference>
<evidence type="ECO:0008006" key="3">
    <source>
        <dbReference type="Google" id="ProtNLM"/>
    </source>
</evidence>